<gene>
    <name evidence="3" type="ORF">HT134_30725</name>
</gene>
<evidence type="ECO:0000313" key="3">
    <source>
        <dbReference type="EMBL" id="NUW44468.1"/>
    </source>
</evidence>
<accession>A0A7Y6IV89</accession>
<dbReference type="RefSeq" id="WP_175603974.1">
    <property type="nucleotide sequence ID" value="NZ_JABWGO010000009.1"/>
</dbReference>
<dbReference type="InterPro" id="IPR051325">
    <property type="entry name" value="Nudix_hydrolase_domain"/>
</dbReference>
<reference evidence="3 4" key="1">
    <citation type="submission" date="2020-06" db="EMBL/GenBank/DDBJ databases">
        <authorList>
            <person name="Chanama M."/>
        </authorList>
    </citation>
    <scope>NUCLEOTIDE SEQUENCE [LARGE SCALE GENOMIC DNA]</scope>
    <source>
        <strain evidence="3 4">TBRC6557</strain>
    </source>
</reference>
<dbReference type="PANTHER" id="PTHR21340">
    <property type="entry name" value="DIADENOSINE 5,5-P1,P4-TETRAPHOSPHATE PYROPHOSPHOHYDROLASE MUTT"/>
    <property type="match status" value="1"/>
</dbReference>
<evidence type="ECO:0000313" key="4">
    <source>
        <dbReference type="Proteomes" id="UP000546126"/>
    </source>
</evidence>
<dbReference type="GO" id="GO:0006167">
    <property type="term" value="P:AMP biosynthetic process"/>
    <property type="evidence" value="ECO:0007669"/>
    <property type="project" value="TreeGrafter"/>
</dbReference>
<sequence length="186" mass="21096">MDAHRIRLMRRVEGIVPWDHQEAAHAAGALDWIASGAPLYRTRKPDIPDPHLVSYFVVLNGDGQLLLVAHRKAGLWLPSGGHVEPEEDPWRAVERECAEELHIPARPIRLTGPEPFFITCTRTRGAGSHIDVSLWFLLEADAVTSYDHTEFADVTWLAPRQVLDEPIEILDPHMHRFTRKLVSALR</sequence>
<dbReference type="PANTHER" id="PTHR21340:SF0">
    <property type="entry name" value="BIS(5'-NUCLEOSYL)-TETRAPHOSPHATASE [ASYMMETRICAL]"/>
    <property type="match status" value="1"/>
</dbReference>
<name>A0A7Y6IV89_9ACTN</name>
<dbReference type="AlphaFoldDB" id="A0A7Y6IV89"/>
<protein>
    <submittedName>
        <fullName evidence="3">NUDIX domain-containing protein</fullName>
    </submittedName>
</protein>
<dbReference type="InterPro" id="IPR015797">
    <property type="entry name" value="NUDIX_hydrolase-like_dom_sf"/>
</dbReference>
<organism evidence="3 4">
    <name type="scientific">Nonomuraea rhodomycinica</name>
    <dbReference type="NCBI Taxonomy" id="1712872"/>
    <lineage>
        <taxon>Bacteria</taxon>
        <taxon>Bacillati</taxon>
        <taxon>Actinomycetota</taxon>
        <taxon>Actinomycetes</taxon>
        <taxon>Streptosporangiales</taxon>
        <taxon>Streptosporangiaceae</taxon>
        <taxon>Nonomuraea</taxon>
    </lineage>
</organism>
<dbReference type="GO" id="GO:0006754">
    <property type="term" value="P:ATP biosynthetic process"/>
    <property type="evidence" value="ECO:0007669"/>
    <property type="project" value="TreeGrafter"/>
</dbReference>
<comment type="caution">
    <text evidence="3">The sequence shown here is derived from an EMBL/GenBank/DDBJ whole genome shotgun (WGS) entry which is preliminary data.</text>
</comment>
<dbReference type="SUPFAM" id="SSF55811">
    <property type="entry name" value="Nudix"/>
    <property type="match status" value="1"/>
</dbReference>
<dbReference type="PROSITE" id="PS51462">
    <property type="entry name" value="NUDIX"/>
    <property type="match status" value="1"/>
</dbReference>
<dbReference type="Gene3D" id="3.90.79.10">
    <property type="entry name" value="Nucleoside Triphosphate Pyrophosphohydrolase"/>
    <property type="match status" value="1"/>
</dbReference>
<dbReference type="InterPro" id="IPR000086">
    <property type="entry name" value="NUDIX_hydrolase_dom"/>
</dbReference>
<keyword evidence="1" id="KW-0378">Hydrolase</keyword>
<evidence type="ECO:0000256" key="1">
    <source>
        <dbReference type="ARBA" id="ARBA00022801"/>
    </source>
</evidence>
<dbReference type="GO" id="GO:0004081">
    <property type="term" value="F:bis(5'-nucleosyl)-tetraphosphatase (asymmetrical) activity"/>
    <property type="evidence" value="ECO:0007669"/>
    <property type="project" value="TreeGrafter"/>
</dbReference>
<keyword evidence="4" id="KW-1185">Reference proteome</keyword>
<proteinExistence type="predicted"/>
<dbReference type="Proteomes" id="UP000546126">
    <property type="component" value="Unassembled WGS sequence"/>
</dbReference>
<dbReference type="EMBL" id="JABWGO010000009">
    <property type="protein sequence ID" value="NUW44468.1"/>
    <property type="molecule type" value="Genomic_DNA"/>
</dbReference>
<dbReference type="Pfam" id="PF00293">
    <property type="entry name" value="NUDIX"/>
    <property type="match status" value="1"/>
</dbReference>
<evidence type="ECO:0000259" key="2">
    <source>
        <dbReference type="PROSITE" id="PS51462"/>
    </source>
</evidence>
<feature type="domain" description="Nudix hydrolase" evidence="2">
    <location>
        <begin position="49"/>
        <end position="183"/>
    </location>
</feature>